<feature type="transmembrane region" description="Helical" evidence="6">
    <location>
        <begin position="39"/>
        <end position="60"/>
    </location>
</feature>
<feature type="transmembrane region" description="Helical" evidence="6">
    <location>
        <begin position="72"/>
        <end position="92"/>
    </location>
</feature>
<accession>A0A9X3UE56</accession>
<dbReference type="Pfam" id="PF02653">
    <property type="entry name" value="BPD_transp_2"/>
    <property type="match status" value="1"/>
</dbReference>
<feature type="transmembrane region" description="Helical" evidence="6">
    <location>
        <begin position="268"/>
        <end position="288"/>
    </location>
</feature>
<comment type="subcellular location">
    <subcellularLocation>
        <location evidence="1">Cell membrane</location>
        <topology evidence="1">Multi-pass membrane protein</topology>
    </subcellularLocation>
</comment>
<dbReference type="InterPro" id="IPR001851">
    <property type="entry name" value="ABC_transp_permease"/>
</dbReference>
<evidence type="ECO:0000256" key="4">
    <source>
        <dbReference type="ARBA" id="ARBA00022989"/>
    </source>
</evidence>
<reference evidence="7" key="1">
    <citation type="submission" date="2022-11" db="EMBL/GenBank/DDBJ databases">
        <title>Draft genome sequence of Hoeflea poritis E7-10 and Hoeflea prorocentri PM5-8, separated from scleractinian coral Porites lutea and marine dinoflagellate.</title>
        <authorList>
            <person name="Zhang G."/>
            <person name="Wei Q."/>
            <person name="Cai L."/>
        </authorList>
    </citation>
    <scope>NUCLEOTIDE SEQUENCE</scope>
    <source>
        <strain evidence="7">PM5-8</strain>
    </source>
</reference>
<sequence>MTQILHHLRGQFSHLIVPAGLVAVLLLICAFRSPQLFSAVGAAGAILVSAPLILAAMAITPIAMAGRGGVDLSIGPAIGFINVTIVTWLTSWGFESPVAVFVFAIVVGCIWQILLASMIVFVRVSPIIVSLAGFMILSGVNLVILPRPGGLAPDWLSDWGYGTELFSPVLFVLIAAFVLWFLFQRTAMFQHIRLMGADEKTAYTVGININVVRFAAHLSAGVLTGLAAVCLTGLIGSGDPSQGNTLTLQAITALVLGGTSLAGGRGGVVGSILGAIAMYLIFVVLSSFDFGAISGFMTQMSYGLILVLSLLLTLVATRPKPAAV</sequence>
<dbReference type="CDD" id="cd06579">
    <property type="entry name" value="TM_PBP1_transp_AraH_like"/>
    <property type="match status" value="1"/>
</dbReference>
<dbReference type="PANTHER" id="PTHR32196">
    <property type="entry name" value="ABC TRANSPORTER PERMEASE PROTEIN YPHD-RELATED-RELATED"/>
    <property type="match status" value="1"/>
</dbReference>
<evidence type="ECO:0000313" key="7">
    <source>
        <dbReference type="EMBL" id="MDA5397452.1"/>
    </source>
</evidence>
<feature type="transmembrane region" description="Helical" evidence="6">
    <location>
        <begin position="127"/>
        <end position="145"/>
    </location>
</feature>
<protein>
    <submittedName>
        <fullName evidence="7">ABC transporter permease</fullName>
    </submittedName>
</protein>
<dbReference type="GO" id="GO:0022857">
    <property type="term" value="F:transmembrane transporter activity"/>
    <property type="evidence" value="ECO:0007669"/>
    <property type="project" value="InterPro"/>
</dbReference>
<proteinExistence type="predicted"/>
<organism evidence="7 8">
    <name type="scientific">Hoeflea prorocentri</name>
    <dbReference type="NCBI Taxonomy" id="1922333"/>
    <lineage>
        <taxon>Bacteria</taxon>
        <taxon>Pseudomonadati</taxon>
        <taxon>Pseudomonadota</taxon>
        <taxon>Alphaproteobacteria</taxon>
        <taxon>Hyphomicrobiales</taxon>
        <taxon>Rhizobiaceae</taxon>
        <taxon>Hoeflea</taxon>
    </lineage>
</organism>
<evidence type="ECO:0000256" key="6">
    <source>
        <dbReference type="SAM" id="Phobius"/>
    </source>
</evidence>
<evidence type="ECO:0000313" key="8">
    <source>
        <dbReference type="Proteomes" id="UP001151234"/>
    </source>
</evidence>
<feature type="transmembrane region" description="Helical" evidence="6">
    <location>
        <begin position="12"/>
        <end position="33"/>
    </location>
</feature>
<dbReference type="GO" id="GO:0005886">
    <property type="term" value="C:plasma membrane"/>
    <property type="evidence" value="ECO:0007669"/>
    <property type="project" value="UniProtKB-SubCell"/>
</dbReference>
<gene>
    <name evidence="7" type="ORF">OQ273_02600</name>
</gene>
<comment type="caution">
    <text evidence="7">The sequence shown here is derived from an EMBL/GenBank/DDBJ whole genome shotgun (WGS) entry which is preliminary data.</text>
</comment>
<dbReference type="RefSeq" id="WP_267988914.1">
    <property type="nucleotide sequence ID" value="NZ_JAPJZI010000001.1"/>
</dbReference>
<name>A0A9X3UE56_9HYPH</name>
<feature type="transmembrane region" description="Helical" evidence="6">
    <location>
        <begin position="214"/>
        <end position="236"/>
    </location>
</feature>
<dbReference type="AlphaFoldDB" id="A0A9X3UE56"/>
<keyword evidence="3 6" id="KW-0812">Transmembrane</keyword>
<feature type="transmembrane region" description="Helical" evidence="6">
    <location>
        <begin position="242"/>
        <end position="261"/>
    </location>
</feature>
<dbReference type="Proteomes" id="UP001151234">
    <property type="component" value="Unassembled WGS sequence"/>
</dbReference>
<feature type="transmembrane region" description="Helical" evidence="6">
    <location>
        <begin position="98"/>
        <end position="120"/>
    </location>
</feature>
<keyword evidence="4 6" id="KW-1133">Transmembrane helix</keyword>
<evidence type="ECO:0000256" key="5">
    <source>
        <dbReference type="ARBA" id="ARBA00023136"/>
    </source>
</evidence>
<evidence type="ECO:0000256" key="3">
    <source>
        <dbReference type="ARBA" id="ARBA00022692"/>
    </source>
</evidence>
<feature type="transmembrane region" description="Helical" evidence="6">
    <location>
        <begin position="165"/>
        <end position="183"/>
    </location>
</feature>
<evidence type="ECO:0000256" key="2">
    <source>
        <dbReference type="ARBA" id="ARBA00022475"/>
    </source>
</evidence>
<keyword evidence="5 6" id="KW-0472">Membrane</keyword>
<keyword evidence="2" id="KW-1003">Cell membrane</keyword>
<feature type="transmembrane region" description="Helical" evidence="6">
    <location>
        <begin position="300"/>
        <end position="317"/>
    </location>
</feature>
<evidence type="ECO:0000256" key="1">
    <source>
        <dbReference type="ARBA" id="ARBA00004651"/>
    </source>
</evidence>
<dbReference type="EMBL" id="JAPJZI010000001">
    <property type="protein sequence ID" value="MDA5397452.1"/>
    <property type="molecule type" value="Genomic_DNA"/>
</dbReference>
<keyword evidence="8" id="KW-1185">Reference proteome</keyword>